<dbReference type="Gene3D" id="4.10.410.10">
    <property type="entry name" value="Pancreatic trypsin inhibitor Kunitz domain"/>
    <property type="match status" value="2"/>
</dbReference>
<feature type="domain" description="BPTI/Kunitz inhibitor" evidence="2">
    <location>
        <begin position="71"/>
        <end position="121"/>
    </location>
</feature>
<dbReference type="PANTHER" id="PTHR10083">
    <property type="entry name" value="KUNITZ-TYPE PROTEASE INHIBITOR-RELATED"/>
    <property type="match status" value="1"/>
</dbReference>
<dbReference type="PANTHER" id="PTHR10083:SF374">
    <property type="entry name" value="BPTI_KUNITZ INHIBITOR DOMAIN-CONTAINING PROTEIN"/>
    <property type="match status" value="1"/>
</dbReference>
<dbReference type="InterPro" id="IPR036880">
    <property type="entry name" value="Kunitz_BPTI_sf"/>
</dbReference>
<dbReference type="SUPFAM" id="SSF57362">
    <property type="entry name" value="BPTI-like"/>
    <property type="match status" value="2"/>
</dbReference>
<evidence type="ECO:0000313" key="3">
    <source>
        <dbReference type="EMBL" id="KER24421.1"/>
    </source>
</evidence>
<dbReference type="Pfam" id="PF00014">
    <property type="entry name" value="Kunitz_BPTI"/>
    <property type="match status" value="2"/>
</dbReference>
<dbReference type="PROSITE" id="PS50279">
    <property type="entry name" value="BPTI_KUNITZ_2"/>
    <property type="match status" value="2"/>
</dbReference>
<dbReference type="STRING" id="6198.A0A074ZAT6"/>
<protein>
    <recommendedName>
        <fullName evidence="2">BPTI/Kunitz inhibitor domain-containing protein</fullName>
    </recommendedName>
</protein>
<accession>A0A074ZAT6</accession>
<evidence type="ECO:0000256" key="1">
    <source>
        <dbReference type="ARBA" id="ARBA00023157"/>
    </source>
</evidence>
<proteinExistence type="predicted"/>
<dbReference type="AlphaFoldDB" id="A0A074ZAT6"/>
<dbReference type="KEGG" id="ovi:T265_07897"/>
<reference evidence="3 4" key="1">
    <citation type="submission" date="2013-11" db="EMBL/GenBank/DDBJ databases">
        <title>Opisthorchis viverrini - life in the bile duct.</title>
        <authorList>
            <person name="Young N.D."/>
            <person name="Nagarajan N."/>
            <person name="Lin S.J."/>
            <person name="Korhonen P.K."/>
            <person name="Jex A.R."/>
            <person name="Hall R.S."/>
            <person name="Safavi-Hemami H."/>
            <person name="Kaewkong W."/>
            <person name="Bertrand D."/>
            <person name="Gao S."/>
            <person name="Seet Q."/>
            <person name="Wongkham S."/>
            <person name="Teh B.T."/>
            <person name="Wongkham C."/>
            <person name="Intapan P.M."/>
            <person name="Maleewong W."/>
            <person name="Yang X."/>
            <person name="Hu M."/>
            <person name="Wang Z."/>
            <person name="Hofmann A."/>
            <person name="Sternberg P.W."/>
            <person name="Tan P."/>
            <person name="Wang J."/>
            <person name="Gasser R.B."/>
        </authorList>
    </citation>
    <scope>NUCLEOTIDE SEQUENCE [LARGE SCALE GENOMIC DNA]</scope>
</reference>
<dbReference type="SMART" id="SM00131">
    <property type="entry name" value="KU"/>
    <property type="match status" value="2"/>
</dbReference>
<keyword evidence="4" id="KW-1185">Reference proteome</keyword>
<evidence type="ECO:0000313" key="4">
    <source>
        <dbReference type="Proteomes" id="UP000054324"/>
    </source>
</evidence>
<dbReference type="GO" id="GO:0004867">
    <property type="term" value="F:serine-type endopeptidase inhibitor activity"/>
    <property type="evidence" value="ECO:0007669"/>
    <property type="project" value="InterPro"/>
</dbReference>
<organism evidence="3 4">
    <name type="scientific">Opisthorchis viverrini</name>
    <name type="common">Southeast Asian liver fluke</name>
    <dbReference type="NCBI Taxonomy" id="6198"/>
    <lineage>
        <taxon>Eukaryota</taxon>
        <taxon>Metazoa</taxon>
        <taxon>Spiralia</taxon>
        <taxon>Lophotrochozoa</taxon>
        <taxon>Platyhelminthes</taxon>
        <taxon>Trematoda</taxon>
        <taxon>Digenea</taxon>
        <taxon>Opisthorchiida</taxon>
        <taxon>Opisthorchiata</taxon>
        <taxon>Opisthorchiidae</taxon>
        <taxon>Opisthorchis</taxon>
    </lineage>
</organism>
<dbReference type="CDD" id="cd00109">
    <property type="entry name" value="Kunitz-type"/>
    <property type="match status" value="2"/>
</dbReference>
<feature type="domain" description="BPTI/Kunitz inhibitor" evidence="2">
    <location>
        <begin position="13"/>
        <end position="58"/>
    </location>
</feature>
<dbReference type="OrthoDB" id="4473401at2759"/>
<dbReference type="InterPro" id="IPR050098">
    <property type="entry name" value="TFPI/VKTCI-like"/>
</dbReference>
<dbReference type="InterPro" id="IPR020901">
    <property type="entry name" value="Prtase_inh_Kunz-CS"/>
</dbReference>
<dbReference type="EMBL" id="KL596810">
    <property type="protein sequence ID" value="KER24421.1"/>
    <property type="molecule type" value="Genomic_DNA"/>
</dbReference>
<dbReference type="CTD" id="20322076"/>
<dbReference type="GeneID" id="20322076"/>
<dbReference type="InterPro" id="IPR002223">
    <property type="entry name" value="Kunitz_BPTI"/>
</dbReference>
<dbReference type="Proteomes" id="UP000054324">
    <property type="component" value="Unassembled WGS sequence"/>
</dbReference>
<dbReference type="PROSITE" id="PS00280">
    <property type="entry name" value="BPTI_KUNITZ_1"/>
    <property type="match status" value="1"/>
</dbReference>
<dbReference type="GO" id="GO:0005615">
    <property type="term" value="C:extracellular space"/>
    <property type="evidence" value="ECO:0007669"/>
    <property type="project" value="TreeGrafter"/>
</dbReference>
<evidence type="ECO:0000259" key="2">
    <source>
        <dbReference type="PROSITE" id="PS50279"/>
    </source>
</evidence>
<gene>
    <name evidence="3" type="ORF">T265_07897</name>
</gene>
<sequence>MQADKEKILTDICYLSKDPGDCKASFPSVYFDSESGKCEEFIYGGCDGNGNRFKSFDEFIYAAVEEVRDICRLPPDYGNGNSHIAQFFFNASTGSCEAFIYSGCGGNANRFTTFRACEQKCLR</sequence>
<dbReference type="RefSeq" id="XP_009171818.1">
    <property type="nucleotide sequence ID" value="XM_009173554.1"/>
</dbReference>
<keyword evidence="1" id="KW-1015">Disulfide bond</keyword>
<name>A0A074ZAT6_OPIVI</name>
<dbReference type="PRINTS" id="PR00759">
    <property type="entry name" value="BASICPTASE"/>
</dbReference>